<evidence type="ECO:0000313" key="4">
    <source>
        <dbReference type="EMBL" id="QMT00056.1"/>
    </source>
</evidence>
<dbReference type="PANTHER" id="PTHR35841">
    <property type="entry name" value="PHOSPHONATES-BINDING PERIPLASMIC PROTEIN"/>
    <property type="match status" value="1"/>
</dbReference>
<dbReference type="Pfam" id="PF12974">
    <property type="entry name" value="Phosphonate-bd"/>
    <property type="match status" value="1"/>
</dbReference>
<protein>
    <submittedName>
        <fullName evidence="4">Phosphate/phosphite/phosphonate ABC transporter substrate-binding protein</fullName>
    </submittedName>
</protein>
<dbReference type="PANTHER" id="PTHR35841:SF1">
    <property type="entry name" value="PHOSPHONATES-BINDING PERIPLASMIC PROTEIN"/>
    <property type="match status" value="1"/>
</dbReference>
<keyword evidence="5" id="KW-1185">Reference proteome</keyword>
<reference evidence="5" key="1">
    <citation type="submission" date="2020-07" db="EMBL/GenBank/DDBJ databases">
        <title>novel species isolated from the respiratory tract of Marmot.</title>
        <authorList>
            <person name="Zhang G."/>
        </authorList>
    </citation>
    <scope>NUCLEOTIDE SEQUENCE [LARGE SCALE GENOMIC DNA]</scope>
    <source>
        <strain evidence="5">686</strain>
    </source>
</reference>
<dbReference type="RefSeq" id="WP_188327934.1">
    <property type="nucleotide sequence ID" value="NZ_CP059491.1"/>
</dbReference>
<evidence type="ECO:0000256" key="3">
    <source>
        <dbReference type="SAM" id="SignalP"/>
    </source>
</evidence>
<gene>
    <name evidence="4" type="ORF">H1R19_14005</name>
</gene>
<comment type="similarity">
    <text evidence="1">Belongs to the phosphate/phosphite/phosphonate binding protein family.</text>
</comment>
<dbReference type="GO" id="GO:0055085">
    <property type="term" value="P:transmembrane transport"/>
    <property type="evidence" value="ECO:0007669"/>
    <property type="project" value="InterPro"/>
</dbReference>
<dbReference type="NCBIfam" id="TIGR01098">
    <property type="entry name" value="3A0109s03R"/>
    <property type="match status" value="1"/>
</dbReference>
<feature type="signal peptide" evidence="3">
    <location>
        <begin position="1"/>
        <end position="20"/>
    </location>
</feature>
<dbReference type="EMBL" id="CP059491">
    <property type="protein sequence ID" value="QMT00056.1"/>
    <property type="molecule type" value="Genomic_DNA"/>
</dbReference>
<dbReference type="PROSITE" id="PS51257">
    <property type="entry name" value="PROKAR_LIPOPROTEIN"/>
    <property type="match status" value="1"/>
</dbReference>
<dbReference type="SUPFAM" id="SSF53850">
    <property type="entry name" value="Periplasmic binding protein-like II"/>
    <property type="match status" value="1"/>
</dbReference>
<dbReference type="GO" id="GO:0043190">
    <property type="term" value="C:ATP-binding cassette (ABC) transporter complex"/>
    <property type="evidence" value="ECO:0007669"/>
    <property type="project" value="InterPro"/>
</dbReference>
<name>A0A7D7LVQ2_9ACTN</name>
<evidence type="ECO:0000313" key="5">
    <source>
        <dbReference type="Proteomes" id="UP000515663"/>
    </source>
</evidence>
<keyword evidence="2 3" id="KW-0732">Signal</keyword>
<dbReference type="AlphaFoldDB" id="A0A7D7LVQ2"/>
<organism evidence="4 5">
    <name type="scientific">Gordonia jinghuaiqii</name>
    <dbReference type="NCBI Taxonomy" id="2758710"/>
    <lineage>
        <taxon>Bacteria</taxon>
        <taxon>Bacillati</taxon>
        <taxon>Actinomycetota</taxon>
        <taxon>Actinomycetes</taxon>
        <taxon>Mycobacteriales</taxon>
        <taxon>Gordoniaceae</taxon>
        <taxon>Gordonia</taxon>
    </lineage>
</organism>
<dbReference type="CDD" id="cd01071">
    <property type="entry name" value="PBP2_PhnD_like"/>
    <property type="match status" value="1"/>
</dbReference>
<accession>A0A7D7LVQ2</accession>
<evidence type="ECO:0000256" key="2">
    <source>
        <dbReference type="ARBA" id="ARBA00022729"/>
    </source>
</evidence>
<dbReference type="InterPro" id="IPR005770">
    <property type="entry name" value="PhnD"/>
</dbReference>
<proteinExistence type="inferred from homology"/>
<feature type="chain" id="PRO_5039628002" evidence="3">
    <location>
        <begin position="21"/>
        <end position="315"/>
    </location>
</feature>
<dbReference type="Proteomes" id="UP000515663">
    <property type="component" value="Chromosome"/>
</dbReference>
<dbReference type="KEGG" id="gji:H1R19_14005"/>
<sequence>MRAPSIKTLLSVAVAGTLSAAALTGCSSTGSASTGWAKSADTLVFASVPDKAGSDANWKPLQNYLAETTGYDVEYYPTSDYTALIAALVAGKADIGVMGGLQYVMATNKGAEIEPVAASLISPDAEDAGYFSEAIVATDSTISSLAEAKGKSICFVDPNSTSGFLFGLNALSKAGLDVTSTGADANGRPTFADFTPFFAGSHDKATQAVASSQCEVGFAEDVVAAEAVEKGQVKVIGREYVPGGPFTVSSTLPAEAKTKVTDALRSATVEAIAESGVPLTDGFTSSYFGVLEVDKEYFTPISDLCTNIAAAKCAS</sequence>
<dbReference type="Gene3D" id="3.40.190.10">
    <property type="entry name" value="Periplasmic binding protein-like II"/>
    <property type="match status" value="2"/>
</dbReference>
<evidence type="ECO:0000256" key="1">
    <source>
        <dbReference type="ARBA" id="ARBA00007162"/>
    </source>
</evidence>